<keyword evidence="1" id="KW-0238">DNA-binding</keyword>
<dbReference type="Pfam" id="PF01939">
    <property type="entry name" value="NucS_C"/>
    <property type="match status" value="1"/>
</dbReference>
<gene>
    <name evidence="3" type="ORF">S03H2_27780</name>
</gene>
<accession>X1G3F4</accession>
<dbReference type="InterPro" id="IPR048301">
    <property type="entry name" value="NucS_C"/>
</dbReference>
<organism evidence="3">
    <name type="scientific">marine sediment metagenome</name>
    <dbReference type="NCBI Taxonomy" id="412755"/>
    <lineage>
        <taxon>unclassified sequences</taxon>
        <taxon>metagenomes</taxon>
        <taxon>ecological metagenomes</taxon>
    </lineage>
</organism>
<comment type="caution">
    <text evidence="3">The sequence shown here is derived from an EMBL/GenBank/DDBJ whole genome shotgun (WGS) entry which is preliminary data.</text>
</comment>
<feature type="domain" description="Endonuclease NucS C-terminal" evidence="2">
    <location>
        <begin position="56"/>
        <end position="140"/>
    </location>
</feature>
<dbReference type="AlphaFoldDB" id="X1G3F4"/>
<dbReference type="GO" id="GO:0003677">
    <property type="term" value="F:DNA binding"/>
    <property type="evidence" value="ECO:0007669"/>
    <property type="project" value="UniProtKB-KW"/>
</dbReference>
<name>X1G3F4_9ZZZZ</name>
<dbReference type="InterPro" id="IPR002793">
    <property type="entry name" value="Endonuclease_NucS"/>
</dbReference>
<dbReference type="InterPro" id="IPR011856">
    <property type="entry name" value="tRNA_endonuc-like_dom_sf"/>
</dbReference>
<dbReference type="EMBL" id="BARU01016721">
    <property type="protein sequence ID" value="GAH51787.1"/>
    <property type="molecule type" value="Genomic_DNA"/>
</dbReference>
<evidence type="ECO:0000256" key="1">
    <source>
        <dbReference type="ARBA" id="ARBA00023125"/>
    </source>
</evidence>
<evidence type="ECO:0000313" key="3">
    <source>
        <dbReference type="EMBL" id="GAH51787.1"/>
    </source>
</evidence>
<dbReference type="CDD" id="cd22341">
    <property type="entry name" value="NucS-like"/>
    <property type="match status" value="1"/>
</dbReference>
<proteinExistence type="predicted"/>
<sequence length="171" mass="20084">SLFELDSVWWRITEGYKPIETEEEKQENEEIETGFALEMHLRRFLVDNWEKTQLGKNYEIISEDGEIIGEEYQTKEVGNIDILAKDKKKKEWVVIELKKGQSNDAVIGQTLRYMGWVEKNFIKKDESVKGIIIVKEVDNKLKSALSFLKNKVDIDCFAYNVQFSLNEVEHF</sequence>
<reference evidence="3" key="1">
    <citation type="journal article" date="2014" name="Front. Microbiol.">
        <title>High frequency of phylogenetically diverse reductive dehalogenase-homologous genes in deep subseafloor sedimentary metagenomes.</title>
        <authorList>
            <person name="Kawai M."/>
            <person name="Futagami T."/>
            <person name="Toyoda A."/>
            <person name="Takaki Y."/>
            <person name="Nishi S."/>
            <person name="Hori S."/>
            <person name="Arai W."/>
            <person name="Tsubouchi T."/>
            <person name="Morono Y."/>
            <person name="Uchiyama I."/>
            <person name="Ito T."/>
            <person name="Fujiyama A."/>
            <person name="Inagaki F."/>
            <person name="Takami H."/>
        </authorList>
    </citation>
    <scope>NUCLEOTIDE SEQUENCE</scope>
    <source>
        <strain evidence="3">Expedition CK06-06</strain>
    </source>
</reference>
<feature type="non-terminal residue" evidence="3">
    <location>
        <position position="1"/>
    </location>
</feature>
<dbReference type="Gene3D" id="3.40.1350.10">
    <property type="match status" value="1"/>
</dbReference>
<dbReference type="GO" id="GO:0004519">
    <property type="term" value="F:endonuclease activity"/>
    <property type="evidence" value="ECO:0007669"/>
    <property type="project" value="InterPro"/>
</dbReference>
<protein>
    <recommendedName>
        <fullName evidence="2">Endonuclease NucS C-terminal domain-containing protein</fullName>
    </recommendedName>
</protein>
<evidence type="ECO:0000259" key="2">
    <source>
        <dbReference type="Pfam" id="PF01939"/>
    </source>
</evidence>